<proteinExistence type="predicted"/>
<accession>A0A645EPE6</accession>
<organism evidence="1">
    <name type="scientific">bioreactor metagenome</name>
    <dbReference type="NCBI Taxonomy" id="1076179"/>
    <lineage>
        <taxon>unclassified sequences</taxon>
        <taxon>metagenomes</taxon>
        <taxon>ecological metagenomes</taxon>
    </lineage>
</organism>
<comment type="caution">
    <text evidence="1">The sequence shown here is derived from an EMBL/GenBank/DDBJ whole genome shotgun (WGS) entry which is preliminary data.</text>
</comment>
<sequence length="72" mass="8221">MQICLHLADLLGEGGRLPRMLDAVAEEVRKVFNKQAGFFRAFHHGKLRACVERVVEKMRVDLGLQKDQLALF</sequence>
<protein>
    <submittedName>
        <fullName evidence="1">Uncharacterized protein</fullName>
    </submittedName>
</protein>
<gene>
    <name evidence="1" type="ORF">SDC9_151120</name>
</gene>
<dbReference type="AlphaFoldDB" id="A0A645EPE6"/>
<name>A0A645EPE6_9ZZZZ</name>
<dbReference type="EMBL" id="VSSQ01049804">
    <property type="protein sequence ID" value="MPN03885.1"/>
    <property type="molecule type" value="Genomic_DNA"/>
</dbReference>
<reference evidence="1" key="1">
    <citation type="submission" date="2019-08" db="EMBL/GenBank/DDBJ databases">
        <authorList>
            <person name="Kucharzyk K."/>
            <person name="Murdoch R.W."/>
            <person name="Higgins S."/>
            <person name="Loffler F."/>
        </authorList>
    </citation>
    <scope>NUCLEOTIDE SEQUENCE</scope>
</reference>
<evidence type="ECO:0000313" key="1">
    <source>
        <dbReference type="EMBL" id="MPN03885.1"/>
    </source>
</evidence>